<dbReference type="AlphaFoldDB" id="A0AB38NY72"/>
<proteinExistence type="inferred from homology"/>
<feature type="chain" id="PRO_5044228697" evidence="3">
    <location>
        <begin position="21"/>
        <end position="266"/>
    </location>
</feature>
<dbReference type="CDD" id="cd06911">
    <property type="entry name" value="VirB9_CagX_TrbG"/>
    <property type="match status" value="1"/>
</dbReference>
<comment type="similarity">
    <text evidence="1">Belongs to the TrbG/VirB9 family.</text>
</comment>
<dbReference type="InterPro" id="IPR033645">
    <property type="entry name" value="VirB9/CagX/TrbG_C"/>
</dbReference>
<dbReference type="Pfam" id="PF03524">
    <property type="entry name" value="CagX"/>
    <property type="match status" value="1"/>
</dbReference>
<dbReference type="Gene3D" id="2.60.40.2500">
    <property type="match status" value="1"/>
</dbReference>
<organism evidence="4 5">
    <name type="scientific">Enterobacter cancerogenus</name>
    <dbReference type="NCBI Taxonomy" id="69218"/>
    <lineage>
        <taxon>Bacteria</taxon>
        <taxon>Pseudomonadati</taxon>
        <taxon>Pseudomonadota</taxon>
        <taxon>Gammaproteobacteria</taxon>
        <taxon>Enterobacterales</taxon>
        <taxon>Enterobacteriaceae</taxon>
        <taxon>Enterobacter</taxon>
        <taxon>Enterobacter cloacae complex</taxon>
    </lineage>
</organism>
<reference evidence="4 5" key="1">
    <citation type="journal article" date="2019" name="Sci. Rep.">
        <title>Differences in resource use lead to coexistence of seed-transmitted microbial populations.</title>
        <authorList>
            <person name="Torres-Cortes G."/>
            <person name="Garcia B.J."/>
            <person name="Compant S."/>
            <person name="Rezki S."/>
            <person name="Jones P."/>
            <person name="Preveaux A."/>
            <person name="Briand M."/>
            <person name="Roulet A."/>
            <person name="Bouchez O."/>
            <person name="Jacobson D."/>
            <person name="Barret M."/>
        </authorList>
    </citation>
    <scope>NUCLEOTIDE SEQUENCE [LARGE SCALE GENOMIC DNA]</scope>
    <source>
        <strain evidence="4 5">CFBP13530</strain>
    </source>
</reference>
<sequence>MRKNWLAFCILASLTSVVHAETVGKGTQLDKRIQTATYSPDNVFRINSVIGRASSIKLEAGETIWKDDGIMVTGDPNAWDIGPNKSGDMVAIKAKTDQEPDTNFIVNTNRRTYVFELKLVKDVAQSTYLLRFNYPKPPKVGDSPFVGRDLNQNPCSGRENRRYEKRGDLIISPSEVWDNGTFTCMRFPTNAPRPVVYEVLPDGTETLVNFHNVNDILVIHSVSSMFKLRLNKLVLAIRTSVNNTGFYNYNGTTTGEIRETKNVRKE</sequence>
<dbReference type="InterPro" id="IPR010258">
    <property type="entry name" value="Conjugal_tfr_TrbG/VirB9/CagX"/>
</dbReference>
<dbReference type="InterPro" id="IPR038161">
    <property type="entry name" value="VirB9/CagX/TrbG_C_sf"/>
</dbReference>
<name>A0AB38NY72_9ENTR</name>
<evidence type="ECO:0000313" key="4">
    <source>
        <dbReference type="EMBL" id="TKK13656.1"/>
    </source>
</evidence>
<dbReference type="EMBL" id="QGAL01000013">
    <property type="protein sequence ID" value="TKK13656.1"/>
    <property type="molecule type" value="Genomic_DNA"/>
</dbReference>
<dbReference type="RefSeq" id="WP_137273535.1">
    <property type="nucleotide sequence ID" value="NZ_QGAL01000013.1"/>
</dbReference>
<accession>A0AB38NY72</accession>
<keyword evidence="2 3" id="KW-0732">Signal</keyword>
<evidence type="ECO:0000256" key="3">
    <source>
        <dbReference type="SAM" id="SignalP"/>
    </source>
</evidence>
<evidence type="ECO:0000256" key="1">
    <source>
        <dbReference type="ARBA" id="ARBA00006135"/>
    </source>
</evidence>
<evidence type="ECO:0000256" key="2">
    <source>
        <dbReference type="ARBA" id="ARBA00022729"/>
    </source>
</evidence>
<evidence type="ECO:0000313" key="5">
    <source>
        <dbReference type="Proteomes" id="UP000306327"/>
    </source>
</evidence>
<dbReference type="Proteomes" id="UP000306327">
    <property type="component" value="Unassembled WGS sequence"/>
</dbReference>
<gene>
    <name evidence="4" type="ORF">EcCFBP13530_22920</name>
</gene>
<comment type="caution">
    <text evidence="4">The sequence shown here is derived from an EMBL/GenBank/DDBJ whole genome shotgun (WGS) entry which is preliminary data.</text>
</comment>
<feature type="signal peptide" evidence="3">
    <location>
        <begin position="1"/>
        <end position="20"/>
    </location>
</feature>
<protein>
    <submittedName>
        <fullName evidence="4">Conjugal transfer protein</fullName>
    </submittedName>
</protein>